<dbReference type="Proteomes" id="UP000030664">
    <property type="component" value="Unassembled WGS sequence"/>
</dbReference>
<comment type="subcellular location">
    <subcellularLocation>
        <location evidence="1">Cell membrane</location>
        <topology evidence="1">Multi-pass membrane protein</topology>
    </subcellularLocation>
</comment>
<dbReference type="STRING" id="223184.AS25_10885"/>
<keyword evidence="3" id="KW-0812">Transmembrane</keyword>
<sequence>MFHGNVWIFDPTNILDRKEPSTDHFNIIGMVRNSMDAEKVGAIFEAATHGEGSREGNPNAHFDLMGSKIIGSLLLAANVSGKNDRDVFRWAMTTDEDEPAAILDEHGFANQAATLRGLKRQPVETRGSVWATAQRCASPFEHEDYLASIRPVNDQHRVFDPVAFATSTDTLILLGSRTAGATSALVSSLVWDVFRSAQREALAGSNGRLRVPLVMELDEVGNTVILPELPEWYSFAGSLGIIISSYFQSVSQGRKQFGKEGMNELIGAASVLVYGGGGTEEDFVSSLSKIIGHYDHKVTSHSSSYNARSGHGRSSSDQIQRREILSAADLANLSPGTMYVRTSDGGGGIVASHYWFKDEQLTQKIEPRMRRLKMGLKSTGPGDKDLIDVG</sequence>
<keyword evidence="5" id="KW-0472">Membrane</keyword>
<evidence type="ECO:0000256" key="1">
    <source>
        <dbReference type="ARBA" id="ARBA00004651"/>
    </source>
</evidence>
<dbReference type="eggNOG" id="COG3505">
    <property type="taxonomic scope" value="Bacteria"/>
</dbReference>
<organism evidence="7 8">
    <name type="scientific">Kocuria marina</name>
    <dbReference type="NCBI Taxonomy" id="223184"/>
    <lineage>
        <taxon>Bacteria</taxon>
        <taxon>Bacillati</taxon>
        <taxon>Actinomycetota</taxon>
        <taxon>Actinomycetes</taxon>
        <taxon>Micrococcales</taxon>
        <taxon>Micrococcaceae</taxon>
        <taxon>Kocuria</taxon>
    </lineage>
</organism>
<dbReference type="Gene3D" id="3.40.50.300">
    <property type="entry name" value="P-loop containing nucleotide triphosphate hydrolases"/>
    <property type="match status" value="1"/>
</dbReference>
<protein>
    <recommendedName>
        <fullName evidence="6">TraD/TraG TraM recognition site domain-containing protein</fullName>
    </recommendedName>
</protein>
<name>A0A0B0DAE9_9MICC</name>
<evidence type="ECO:0000313" key="7">
    <source>
        <dbReference type="EMBL" id="KHE73760.1"/>
    </source>
</evidence>
<evidence type="ECO:0000256" key="5">
    <source>
        <dbReference type="ARBA" id="ARBA00023136"/>
    </source>
</evidence>
<evidence type="ECO:0000256" key="4">
    <source>
        <dbReference type="ARBA" id="ARBA00022989"/>
    </source>
</evidence>
<dbReference type="SUPFAM" id="SSF52540">
    <property type="entry name" value="P-loop containing nucleoside triphosphate hydrolases"/>
    <property type="match status" value="1"/>
</dbReference>
<feature type="domain" description="TraD/TraG TraM recognition site" evidence="6">
    <location>
        <begin position="212"/>
        <end position="334"/>
    </location>
</feature>
<dbReference type="AlphaFoldDB" id="A0A0B0DAE9"/>
<dbReference type="InterPro" id="IPR051539">
    <property type="entry name" value="T4SS-coupling_protein"/>
</dbReference>
<dbReference type="Pfam" id="PF12696">
    <property type="entry name" value="TraG-D_C"/>
    <property type="match status" value="1"/>
</dbReference>
<reference evidence="7 8" key="1">
    <citation type="submission" date="2014-09" db="EMBL/GenBank/DDBJ databases">
        <title>High-quality draft genome sequence of Kocuria marina SO9-6, an actinobacterium isolated from a copper mine.</title>
        <authorList>
            <person name="Castro D.B."/>
            <person name="Pereira L.B."/>
            <person name="Silva M.V."/>
            <person name="Silva B.P."/>
            <person name="Zanardi B.R."/>
            <person name="Carlos C."/>
            <person name="Belgini D.R."/>
            <person name="Limache E.G."/>
            <person name="Lacerda G.V."/>
            <person name="Nery M.B."/>
            <person name="Gomes M.B."/>
            <person name="Souza S."/>
            <person name="Silva T.M."/>
            <person name="Rodrigues V.D."/>
            <person name="Paulino L.C."/>
            <person name="Vicentini R."/>
            <person name="Ferraz L.F."/>
            <person name="Ottoboni L.M."/>
        </authorList>
    </citation>
    <scope>NUCLEOTIDE SEQUENCE [LARGE SCALE GENOMIC DNA]</scope>
    <source>
        <strain evidence="7 8">SO9-6</strain>
    </source>
</reference>
<evidence type="ECO:0000313" key="8">
    <source>
        <dbReference type="Proteomes" id="UP000030664"/>
    </source>
</evidence>
<dbReference type="EMBL" id="JROM01000046">
    <property type="protein sequence ID" value="KHE73760.1"/>
    <property type="molecule type" value="Genomic_DNA"/>
</dbReference>
<evidence type="ECO:0000256" key="3">
    <source>
        <dbReference type="ARBA" id="ARBA00022692"/>
    </source>
</evidence>
<dbReference type="GO" id="GO:0005886">
    <property type="term" value="C:plasma membrane"/>
    <property type="evidence" value="ECO:0007669"/>
    <property type="project" value="UniProtKB-SubCell"/>
</dbReference>
<keyword evidence="2" id="KW-1003">Cell membrane</keyword>
<dbReference type="InterPro" id="IPR027417">
    <property type="entry name" value="P-loop_NTPase"/>
</dbReference>
<accession>A0A0B0DAE9</accession>
<dbReference type="CDD" id="cd01127">
    <property type="entry name" value="TrwB_TraG_TraD_VirD4"/>
    <property type="match status" value="1"/>
</dbReference>
<comment type="caution">
    <text evidence="7">The sequence shown here is derived from an EMBL/GenBank/DDBJ whole genome shotgun (WGS) entry which is preliminary data.</text>
</comment>
<gene>
    <name evidence="7" type="ORF">AS25_10885</name>
</gene>
<dbReference type="PANTHER" id="PTHR37937:SF1">
    <property type="entry name" value="CONJUGATIVE TRANSFER: DNA TRANSPORT"/>
    <property type="match status" value="1"/>
</dbReference>
<proteinExistence type="predicted"/>
<keyword evidence="4" id="KW-1133">Transmembrane helix</keyword>
<evidence type="ECO:0000256" key="2">
    <source>
        <dbReference type="ARBA" id="ARBA00022475"/>
    </source>
</evidence>
<dbReference type="InterPro" id="IPR032689">
    <property type="entry name" value="TraG-D_C"/>
</dbReference>
<evidence type="ECO:0000259" key="6">
    <source>
        <dbReference type="Pfam" id="PF12696"/>
    </source>
</evidence>
<dbReference type="PANTHER" id="PTHR37937">
    <property type="entry name" value="CONJUGATIVE TRANSFER: DNA TRANSPORT"/>
    <property type="match status" value="1"/>
</dbReference>